<keyword evidence="2" id="KW-1185">Reference proteome</keyword>
<reference evidence="1 2" key="1">
    <citation type="journal article" date="2024" name="Chem. Sci.">
        <title>Discovery of megapolipeptins by genome mining of a Burkholderiales bacteria collection.</title>
        <authorList>
            <person name="Paulo B.S."/>
            <person name="Recchia M.J.J."/>
            <person name="Lee S."/>
            <person name="Fergusson C.H."/>
            <person name="Romanowski S.B."/>
            <person name="Hernandez A."/>
            <person name="Krull N."/>
            <person name="Liu D.Y."/>
            <person name="Cavanagh H."/>
            <person name="Bos A."/>
            <person name="Gray C.A."/>
            <person name="Murphy B.T."/>
            <person name="Linington R.G."/>
            <person name="Eustaquio A.S."/>
        </authorList>
    </citation>
    <scope>NUCLEOTIDE SEQUENCE [LARGE SCALE GENOMIC DNA]</scope>
    <source>
        <strain evidence="1 2">RL17-350-BIC-A</strain>
    </source>
</reference>
<name>A0ABW9B7D0_9BURK</name>
<dbReference type="RefSeq" id="WP_408183026.1">
    <property type="nucleotide sequence ID" value="NZ_JAQQEZ010000081.1"/>
</dbReference>
<protein>
    <submittedName>
        <fullName evidence="1">Uncharacterized protein</fullName>
    </submittedName>
</protein>
<proteinExistence type="predicted"/>
<dbReference type="EMBL" id="JAQQEZ010000081">
    <property type="protein sequence ID" value="MFM0008118.1"/>
    <property type="molecule type" value="Genomic_DNA"/>
</dbReference>
<dbReference type="Proteomes" id="UP001629230">
    <property type="component" value="Unassembled WGS sequence"/>
</dbReference>
<comment type="caution">
    <text evidence="1">The sequence shown here is derived from an EMBL/GenBank/DDBJ whole genome shotgun (WGS) entry which is preliminary data.</text>
</comment>
<accession>A0ABW9B7D0</accession>
<evidence type="ECO:0000313" key="2">
    <source>
        <dbReference type="Proteomes" id="UP001629230"/>
    </source>
</evidence>
<gene>
    <name evidence="1" type="ORF">PQR57_45305</name>
</gene>
<sequence length="186" mass="19809">MLLTITLGACDSKSATTKENYAKAVQQYLGATDAVCVWSTRPAPFEYANVRAWEQQQADQLVKVGLLAKEPATVRDFGQSLPGARYALTDAGKKASRGVASGLGNRFCGGKAKLVDIDAPSAGVKAQAGDKVYVHYVAQLVDRPAWDDESVLVGHIELAATTNNQFNGEAVLILTDDGWKVAPKKA</sequence>
<evidence type="ECO:0000313" key="1">
    <source>
        <dbReference type="EMBL" id="MFM0008118.1"/>
    </source>
</evidence>
<organism evidence="1 2">
    <name type="scientific">Paraburkholderia dipogonis</name>
    <dbReference type="NCBI Taxonomy" id="1211383"/>
    <lineage>
        <taxon>Bacteria</taxon>
        <taxon>Pseudomonadati</taxon>
        <taxon>Pseudomonadota</taxon>
        <taxon>Betaproteobacteria</taxon>
        <taxon>Burkholderiales</taxon>
        <taxon>Burkholderiaceae</taxon>
        <taxon>Paraburkholderia</taxon>
    </lineage>
</organism>